<evidence type="ECO:0000256" key="1">
    <source>
        <dbReference type="SAM" id="MobiDB-lite"/>
    </source>
</evidence>
<gene>
    <name evidence="2" type="ORF">TNCV_1089761</name>
</gene>
<keyword evidence="3" id="KW-1185">Reference proteome</keyword>
<reference evidence="2" key="1">
    <citation type="submission" date="2020-08" db="EMBL/GenBank/DDBJ databases">
        <title>Multicomponent nature underlies the extraordinary mechanical properties of spider dragline silk.</title>
        <authorList>
            <person name="Kono N."/>
            <person name="Nakamura H."/>
            <person name="Mori M."/>
            <person name="Yoshida Y."/>
            <person name="Ohtoshi R."/>
            <person name="Malay A.D."/>
            <person name="Moran D.A.P."/>
            <person name="Tomita M."/>
            <person name="Numata K."/>
            <person name="Arakawa K."/>
        </authorList>
    </citation>
    <scope>NUCLEOTIDE SEQUENCE</scope>
</reference>
<comment type="caution">
    <text evidence="2">The sequence shown here is derived from an EMBL/GenBank/DDBJ whole genome shotgun (WGS) entry which is preliminary data.</text>
</comment>
<feature type="region of interest" description="Disordered" evidence="1">
    <location>
        <begin position="69"/>
        <end position="88"/>
    </location>
</feature>
<organism evidence="2 3">
    <name type="scientific">Trichonephila clavipes</name>
    <name type="common">Golden silk orbweaver</name>
    <name type="synonym">Nephila clavipes</name>
    <dbReference type="NCBI Taxonomy" id="2585209"/>
    <lineage>
        <taxon>Eukaryota</taxon>
        <taxon>Metazoa</taxon>
        <taxon>Ecdysozoa</taxon>
        <taxon>Arthropoda</taxon>
        <taxon>Chelicerata</taxon>
        <taxon>Arachnida</taxon>
        <taxon>Araneae</taxon>
        <taxon>Araneomorphae</taxon>
        <taxon>Entelegynae</taxon>
        <taxon>Araneoidea</taxon>
        <taxon>Nephilidae</taxon>
        <taxon>Trichonephila</taxon>
    </lineage>
</organism>
<dbReference type="EMBL" id="BMAU01021343">
    <property type="protein sequence ID" value="GFY17200.1"/>
    <property type="molecule type" value="Genomic_DNA"/>
</dbReference>
<accession>A0A8X6ST07</accession>
<dbReference type="Proteomes" id="UP000887159">
    <property type="component" value="Unassembled WGS sequence"/>
</dbReference>
<feature type="compositionally biased region" description="Polar residues" evidence="1">
    <location>
        <begin position="77"/>
        <end position="88"/>
    </location>
</feature>
<evidence type="ECO:0000313" key="3">
    <source>
        <dbReference type="Proteomes" id="UP000887159"/>
    </source>
</evidence>
<proteinExistence type="predicted"/>
<protein>
    <submittedName>
        <fullName evidence="2">Uncharacterized protein</fullName>
    </submittedName>
</protein>
<evidence type="ECO:0000313" key="2">
    <source>
        <dbReference type="EMBL" id="GFY17200.1"/>
    </source>
</evidence>
<name>A0A8X6ST07_TRICX</name>
<sequence length="88" mass="9984">MDGRSPSPMNSFKELYLSSTQAMIRRKEEMSLSITKYIISLLKAHCHPPINDHLHSRCLLHSPIGPPFPESRPPLLTQVSKTMNISSR</sequence>
<dbReference type="AlphaFoldDB" id="A0A8X6ST07"/>